<dbReference type="Gene3D" id="3.30.420.40">
    <property type="match status" value="2"/>
</dbReference>
<dbReference type="GO" id="GO:0043093">
    <property type="term" value="P:FtsZ-dependent cytokinesis"/>
    <property type="evidence" value="ECO:0007669"/>
    <property type="project" value="UniProtKB-UniRule"/>
</dbReference>
<dbReference type="PIRSF" id="PIRSF003101">
    <property type="entry name" value="FtsA"/>
    <property type="match status" value="1"/>
</dbReference>
<name>A0A7C5RER5_9DEIN</name>
<keyword evidence="3 5" id="KW-0472">Membrane</keyword>
<comment type="similarity">
    <text evidence="5 6">Belongs to the FtsA/MreB family.</text>
</comment>
<dbReference type="InterPro" id="IPR050696">
    <property type="entry name" value="FtsA/MreB"/>
</dbReference>
<evidence type="ECO:0000259" key="8">
    <source>
        <dbReference type="SMART" id="SM00842"/>
    </source>
</evidence>
<gene>
    <name evidence="5 9" type="primary">ftsA</name>
    <name evidence="9" type="ORF">ENM28_04390</name>
</gene>
<dbReference type="GO" id="GO:0032153">
    <property type="term" value="C:cell division site"/>
    <property type="evidence" value="ECO:0007669"/>
    <property type="project" value="UniProtKB-UniRule"/>
</dbReference>
<accession>A0A7C5RER5</accession>
<dbReference type="SUPFAM" id="SSF53067">
    <property type="entry name" value="Actin-like ATPase domain"/>
    <property type="match status" value="2"/>
</dbReference>
<dbReference type="HAMAP" id="MF_02033">
    <property type="entry name" value="FtsA"/>
    <property type="match status" value="1"/>
</dbReference>
<comment type="caution">
    <text evidence="9">The sequence shown here is derived from an EMBL/GenBank/DDBJ whole genome shotgun (WGS) entry which is preliminary data.</text>
</comment>
<dbReference type="Pfam" id="PF02491">
    <property type="entry name" value="SHS2_FTSA"/>
    <property type="match status" value="1"/>
</dbReference>
<evidence type="ECO:0000256" key="5">
    <source>
        <dbReference type="HAMAP-Rule" id="MF_02033"/>
    </source>
</evidence>
<keyword evidence="1 5" id="KW-1003">Cell membrane</keyword>
<dbReference type="InterPro" id="IPR003494">
    <property type="entry name" value="SHS2_FtsA"/>
</dbReference>
<dbReference type="CDD" id="cd24048">
    <property type="entry name" value="ASKHA_NBD_FtsA"/>
    <property type="match status" value="1"/>
</dbReference>
<protein>
    <recommendedName>
        <fullName evidence="5 6">Cell division protein FtsA</fullName>
    </recommendedName>
</protein>
<dbReference type="InterPro" id="IPR020823">
    <property type="entry name" value="Cell_div_FtsA"/>
</dbReference>
<keyword evidence="4 5" id="KW-0131">Cell cycle</keyword>
<feature type="domain" description="SHS2" evidence="8">
    <location>
        <begin position="3"/>
        <end position="190"/>
    </location>
</feature>
<comment type="function">
    <text evidence="5 6">Cell division protein that is involved in the assembly of the Z ring. May serve as a membrane anchor for the Z ring.</text>
</comment>
<feature type="region of interest" description="Disordered" evidence="7">
    <location>
        <begin position="376"/>
        <end position="401"/>
    </location>
</feature>
<dbReference type="PANTHER" id="PTHR32432:SF4">
    <property type="entry name" value="CELL DIVISION PROTEIN FTSA"/>
    <property type="match status" value="1"/>
</dbReference>
<dbReference type="GO" id="GO:0009898">
    <property type="term" value="C:cytoplasmic side of plasma membrane"/>
    <property type="evidence" value="ECO:0007669"/>
    <property type="project" value="UniProtKB-UniRule"/>
</dbReference>
<evidence type="ECO:0000313" key="9">
    <source>
        <dbReference type="EMBL" id="HHM67943.1"/>
    </source>
</evidence>
<evidence type="ECO:0000256" key="6">
    <source>
        <dbReference type="PIRNR" id="PIRNR003101"/>
    </source>
</evidence>
<comment type="subunit">
    <text evidence="5">Self-interacts. Interacts with FtsZ.</text>
</comment>
<evidence type="ECO:0000256" key="1">
    <source>
        <dbReference type="ARBA" id="ARBA00022475"/>
    </source>
</evidence>
<dbReference type="SMART" id="SM00842">
    <property type="entry name" value="FtsA"/>
    <property type="match status" value="1"/>
</dbReference>
<dbReference type="NCBIfam" id="TIGR01174">
    <property type="entry name" value="ftsA"/>
    <property type="match status" value="1"/>
</dbReference>
<comment type="subcellular location">
    <subcellularLocation>
        <location evidence="5">Cell membrane</location>
        <topology evidence="5">Peripheral membrane protein</topology>
        <orientation evidence="5">Cytoplasmic side</orientation>
    </subcellularLocation>
    <text evidence="5">Localizes to the Z ring in an FtsZ-dependent manner. Targeted to the membrane through a conserved C-terminal amphipathic helix.</text>
</comment>
<evidence type="ECO:0000256" key="3">
    <source>
        <dbReference type="ARBA" id="ARBA00023136"/>
    </source>
</evidence>
<dbReference type="PANTHER" id="PTHR32432">
    <property type="entry name" value="CELL DIVISION PROTEIN FTSA-RELATED"/>
    <property type="match status" value="1"/>
</dbReference>
<dbReference type="AlphaFoldDB" id="A0A7C5RER5"/>
<dbReference type="Pfam" id="PF14450">
    <property type="entry name" value="FtsA"/>
    <property type="match status" value="1"/>
</dbReference>
<proteinExistence type="inferred from homology"/>
<sequence length="416" mass="44267">MIIAGLDVGSSKVTTVIGELAPDGVLDIIGEGTVPSQGLKRGVVVNLERTTEAIRQSVYQAERVAGVKVERVILGVGGPHLKSVTSHGLAAIRRGQSIAAADVERAIEQAKAYPFDAELELLHALPLEFKVDGQEGIKDPVGMAGVRLEVDVHLVAAGRGPLANLRRAVEEAGLDIEALVAQTLASGLGVLGPEEEHMTVLLLDVGGGTTNVAVFREGRLAHSSVLPLGGDHVTQDIAQLLKIPFEEAERVKRKYGAALPELADPELVLEINQEGGSLGEVPAPELARIIRPRLREILHLARQSVDEALGPLEIKVNRVILTGGSALLRGFDLLARQQYGLPVRVGKPHGVSGLTDVVATPAHATAVGLVRYGSTLPVQTPEPRRASRREKRPGDGEKAKSEGIWARIKEIFNNLF</sequence>
<keyword evidence="2 5" id="KW-0132">Cell division</keyword>
<feature type="compositionally biased region" description="Basic and acidic residues" evidence="7">
    <location>
        <begin position="392"/>
        <end position="401"/>
    </location>
</feature>
<dbReference type="InterPro" id="IPR043129">
    <property type="entry name" value="ATPase_NBD"/>
</dbReference>
<reference evidence="9" key="1">
    <citation type="journal article" date="2020" name="mSystems">
        <title>Genome- and Community-Level Interaction Insights into Carbon Utilization and Element Cycling Functions of Hydrothermarchaeota in Hydrothermal Sediment.</title>
        <authorList>
            <person name="Zhou Z."/>
            <person name="Liu Y."/>
            <person name="Xu W."/>
            <person name="Pan J."/>
            <person name="Luo Z.H."/>
            <person name="Li M."/>
        </authorList>
    </citation>
    <scope>NUCLEOTIDE SEQUENCE [LARGE SCALE GENOMIC DNA]</scope>
    <source>
        <strain evidence="9">SpSt-1071</strain>
    </source>
</reference>
<organism evidence="9">
    <name type="scientific">Thermus caliditerrae</name>
    <dbReference type="NCBI Taxonomy" id="1330700"/>
    <lineage>
        <taxon>Bacteria</taxon>
        <taxon>Thermotogati</taxon>
        <taxon>Deinococcota</taxon>
        <taxon>Deinococci</taxon>
        <taxon>Thermales</taxon>
        <taxon>Thermaceae</taxon>
        <taxon>Thermus</taxon>
    </lineage>
</organism>
<evidence type="ECO:0000256" key="2">
    <source>
        <dbReference type="ARBA" id="ARBA00022618"/>
    </source>
</evidence>
<evidence type="ECO:0000256" key="4">
    <source>
        <dbReference type="ARBA" id="ARBA00023306"/>
    </source>
</evidence>
<dbReference type="EMBL" id="DRXE01000167">
    <property type="protein sequence ID" value="HHM67943.1"/>
    <property type="molecule type" value="Genomic_DNA"/>
</dbReference>
<evidence type="ECO:0000256" key="7">
    <source>
        <dbReference type="SAM" id="MobiDB-lite"/>
    </source>
</evidence>